<sequence>MSGGKKAGIVVGVIVAACMVGFGGLVYKKRQDNIRRSDYGYAARREIL</sequence>
<feature type="transmembrane region" description="Helical" evidence="1">
    <location>
        <begin position="6"/>
        <end position="27"/>
    </location>
</feature>
<evidence type="ECO:0000256" key="1">
    <source>
        <dbReference type="SAM" id="Phobius"/>
    </source>
</evidence>
<dbReference type="PANTHER" id="PTHR36721:SF8">
    <property type="entry name" value="EARLY NODULIN-20-LIKE"/>
    <property type="match status" value="1"/>
</dbReference>
<evidence type="ECO:0000313" key="2">
    <source>
        <dbReference type="EMBL" id="ABK93157.1"/>
    </source>
</evidence>
<name>A9P9V4_POPTR</name>
<reference evidence="2" key="1">
    <citation type="journal article" date="2008" name="BMC Genomics">
        <title>Analysis of 4,664 high-quality sequence-finished poplar full-length cDNA clones and their utility for the discovery of genes responding to insect feeding.</title>
        <authorList>
            <person name="Ralph S.G."/>
            <person name="Chun H.J."/>
            <person name="Cooper D."/>
            <person name="Kirkpatrick R."/>
            <person name="Kolosova N."/>
            <person name="Gunter L."/>
            <person name="Tuskan G.A."/>
            <person name="Douglas C.J."/>
            <person name="Holt R.A."/>
            <person name="Jones S.J."/>
            <person name="Marra M.A."/>
            <person name="Bohlmann J."/>
        </authorList>
    </citation>
    <scope>NUCLEOTIDE SEQUENCE</scope>
    <source>
        <tissue evidence="2">Phloem and cambium</tissue>
    </source>
</reference>
<dbReference type="EMBL" id="EF144955">
    <property type="protein sequence ID" value="ABK93157.1"/>
    <property type="molecule type" value="mRNA"/>
</dbReference>
<keyword evidence="1" id="KW-0472">Membrane</keyword>
<protein>
    <submittedName>
        <fullName evidence="2">Uncharacterized protein</fullName>
    </submittedName>
</protein>
<proteinExistence type="evidence at transcript level"/>
<dbReference type="AlphaFoldDB" id="A9P9V4"/>
<accession>A9P9V4</accession>
<keyword evidence="1" id="KW-1133">Transmembrane helix</keyword>
<organism evidence="2">
    <name type="scientific">Populus trichocarpa</name>
    <name type="common">Western balsam poplar</name>
    <name type="synonym">Populus balsamifera subsp. trichocarpa</name>
    <dbReference type="NCBI Taxonomy" id="3694"/>
    <lineage>
        <taxon>Eukaryota</taxon>
        <taxon>Viridiplantae</taxon>
        <taxon>Streptophyta</taxon>
        <taxon>Embryophyta</taxon>
        <taxon>Tracheophyta</taxon>
        <taxon>Spermatophyta</taxon>
        <taxon>Magnoliopsida</taxon>
        <taxon>eudicotyledons</taxon>
        <taxon>Gunneridae</taxon>
        <taxon>Pentapetalae</taxon>
        <taxon>rosids</taxon>
        <taxon>fabids</taxon>
        <taxon>Malpighiales</taxon>
        <taxon>Salicaceae</taxon>
        <taxon>Saliceae</taxon>
        <taxon>Populus</taxon>
    </lineage>
</organism>
<dbReference type="PROSITE" id="PS51257">
    <property type="entry name" value="PROKAR_LIPOPROTEIN"/>
    <property type="match status" value="1"/>
</dbReference>
<dbReference type="PANTHER" id="PTHR36721">
    <property type="entry name" value="PROLINE-RICH FAMILY PROTEIN"/>
    <property type="match status" value="1"/>
</dbReference>
<keyword evidence="1" id="KW-0812">Transmembrane</keyword>